<reference evidence="2 3" key="1">
    <citation type="submission" date="2017-08" db="EMBL/GenBank/DDBJ databases">
        <title>Infants hospitalized years apart are colonized by the same room-sourced microbial strains.</title>
        <authorList>
            <person name="Brooks B."/>
            <person name="Olm M.R."/>
            <person name="Firek B.A."/>
            <person name="Baker R."/>
            <person name="Thomas B.C."/>
            <person name="Morowitz M.J."/>
            <person name="Banfield J.F."/>
        </authorList>
    </citation>
    <scope>NUCLEOTIDE SEQUENCE [LARGE SCALE GENOMIC DNA]</scope>
    <source>
        <strain evidence="2">S2_018_000_R2_104</strain>
    </source>
</reference>
<dbReference type="PANTHER" id="PTHR12526">
    <property type="entry name" value="GLYCOSYLTRANSFERASE"/>
    <property type="match status" value="1"/>
</dbReference>
<feature type="domain" description="Glycosyl transferase family 1" evidence="1">
    <location>
        <begin position="87"/>
        <end position="245"/>
    </location>
</feature>
<sequence length="269" mass="29737">MSLVTGAVGTGVPVIAAERNAPSRFDYMSNKRAKTIAYNSFRMASRITVQCPSYVNQYPEYIRKKIVVIPNSVDAARAKADAAGVYNSMKEILFVGRLDYQKNPATLLSAFAKIHECYPDWVLRFVGGGPYEEKLLEQAEKLGIASKVFFEGMQKDVEKYYAAAQIFCLPSLWEGFPNALGEAMAHGLPSVGFQSCSGVCDLIENGVTGFLAEGKTDDAESLSQNLAKLMESDDVRKAMGAASYEAMNAYEPKQIYDRWEELFLSVSRH</sequence>
<organism evidence="2 3">
    <name type="scientific">Micavibrio aeruginosavorus</name>
    <dbReference type="NCBI Taxonomy" id="349221"/>
    <lineage>
        <taxon>Bacteria</taxon>
        <taxon>Pseudomonadati</taxon>
        <taxon>Bdellovibrionota</taxon>
        <taxon>Bdellovibrionia</taxon>
        <taxon>Bdellovibrionales</taxon>
        <taxon>Pseudobdellovibrionaceae</taxon>
        <taxon>Micavibrio</taxon>
    </lineage>
</organism>
<dbReference type="AlphaFoldDB" id="A0A2W4ZXS2"/>
<comment type="caution">
    <text evidence="2">The sequence shown here is derived from an EMBL/GenBank/DDBJ whole genome shotgun (WGS) entry which is preliminary data.</text>
</comment>
<accession>A0A2W4ZXS2</accession>
<evidence type="ECO:0000313" key="3">
    <source>
        <dbReference type="Proteomes" id="UP000249557"/>
    </source>
</evidence>
<dbReference type="SUPFAM" id="SSF53756">
    <property type="entry name" value="UDP-Glycosyltransferase/glycogen phosphorylase"/>
    <property type="match status" value="1"/>
</dbReference>
<evidence type="ECO:0000313" key="2">
    <source>
        <dbReference type="EMBL" id="PZO87123.1"/>
    </source>
</evidence>
<proteinExistence type="predicted"/>
<dbReference type="InterPro" id="IPR001296">
    <property type="entry name" value="Glyco_trans_1"/>
</dbReference>
<dbReference type="Pfam" id="PF00534">
    <property type="entry name" value="Glycos_transf_1"/>
    <property type="match status" value="1"/>
</dbReference>
<name>A0A2W4ZXS2_9BACT</name>
<evidence type="ECO:0000259" key="1">
    <source>
        <dbReference type="Pfam" id="PF00534"/>
    </source>
</evidence>
<protein>
    <submittedName>
        <fullName evidence="2">Glycosyltransferase family 4 protein</fullName>
    </submittedName>
</protein>
<gene>
    <name evidence="2" type="ORF">DI626_04750</name>
</gene>
<keyword evidence="2" id="KW-0808">Transferase</keyword>
<dbReference type="GO" id="GO:0016757">
    <property type="term" value="F:glycosyltransferase activity"/>
    <property type="evidence" value="ECO:0007669"/>
    <property type="project" value="InterPro"/>
</dbReference>
<dbReference type="Gene3D" id="3.40.50.2000">
    <property type="entry name" value="Glycogen Phosphorylase B"/>
    <property type="match status" value="2"/>
</dbReference>
<dbReference type="PANTHER" id="PTHR12526:SF630">
    <property type="entry name" value="GLYCOSYLTRANSFERASE"/>
    <property type="match status" value="1"/>
</dbReference>
<dbReference type="Proteomes" id="UP000249557">
    <property type="component" value="Unassembled WGS sequence"/>
</dbReference>
<dbReference type="EMBL" id="QFNK01000072">
    <property type="protein sequence ID" value="PZO87123.1"/>
    <property type="molecule type" value="Genomic_DNA"/>
</dbReference>